<keyword evidence="3" id="KW-0472">Membrane</keyword>
<feature type="transmembrane region" description="Helical" evidence="3">
    <location>
        <begin position="574"/>
        <end position="596"/>
    </location>
</feature>
<evidence type="ECO:0000313" key="6">
    <source>
        <dbReference type="Proteomes" id="UP001152797"/>
    </source>
</evidence>
<reference evidence="4" key="1">
    <citation type="submission" date="2022-10" db="EMBL/GenBank/DDBJ databases">
        <authorList>
            <person name="Chen Y."/>
            <person name="Dougan E. K."/>
            <person name="Chan C."/>
            <person name="Rhodes N."/>
            <person name="Thang M."/>
        </authorList>
    </citation>
    <scope>NUCLEOTIDE SEQUENCE</scope>
</reference>
<feature type="transmembrane region" description="Helical" evidence="3">
    <location>
        <begin position="832"/>
        <end position="852"/>
    </location>
</feature>
<accession>A0A9P1M319</accession>
<feature type="compositionally biased region" description="Low complexity" evidence="2">
    <location>
        <begin position="31"/>
        <end position="50"/>
    </location>
</feature>
<dbReference type="SUPFAM" id="SSF48403">
    <property type="entry name" value="Ankyrin repeat"/>
    <property type="match status" value="1"/>
</dbReference>
<feature type="transmembrane region" description="Helical" evidence="3">
    <location>
        <begin position="543"/>
        <end position="562"/>
    </location>
</feature>
<evidence type="ECO:0000313" key="4">
    <source>
        <dbReference type="EMBL" id="CAI4019731.1"/>
    </source>
</evidence>
<keyword evidence="6" id="KW-1185">Reference proteome</keyword>
<name>A0A9P1M319_9DINO</name>
<evidence type="ECO:0000256" key="1">
    <source>
        <dbReference type="SAM" id="Coils"/>
    </source>
</evidence>
<dbReference type="EMBL" id="CAMXCT020006768">
    <property type="protein sequence ID" value="CAL1173106.1"/>
    <property type="molecule type" value="Genomic_DNA"/>
</dbReference>
<dbReference type="Proteomes" id="UP001152797">
    <property type="component" value="Unassembled WGS sequence"/>
</dbReference>
<dbReference type="OrthoDB" id="423077at2759"/>
<evidence type="ECO:0000256" key="2">
    <source>
        <dbReference type="SAM" id="MobiDB-lite"/>
    </source>
</evidence>
<feature type="transmembrane region" description="Helical" evidence="3">
    <location>
        <begin position="864"/>
        <end position="888"/>
    </location>
</feature>
<feature type="transmembrane region" description="Helical" evidence="3">
    <location>
        <begin position="608"/>
        <end position="626"/>
    </location>
</feature>
<dbReference type="EMBL" id="CAMXCT030006768">
    <property type="protein sequence ID" value="CAL4807043.1"/>
    <property type="molecule type" value="Genomic_DNA"/>
</dbReference>
<sequence length="978" mass="110092">MDVHMHGSDPEAGLIQEEDADREVPVSPHAGPVGRPNGPNGPNDLNQPLLDDAHDAFRVSRSREEKPHRSHLRRSLELCDGSVQPCTKDPFYQRYVLCGNPMLKKIEHACRLGGGEAVSKYLDPVAPEKGDTADKWEALYVSFRDPQKRTHVEIKIHAVHLAASLGSTTVLQWLVDHCSPDVLCYQSILGTVCEENGETTDCREHYTPLLAALFMSQVETAIWILENAPTSATLANADGMSPLHIIGWTGLPSISAELRTAALERMCHTLVEKKAGLLTTVRGLQSREDEFAKMIRNKTPLEIAVGQKSSFPKQMLHLLTEAYHYPAQSRRLFIEMNIIAKANPAACVELLGKIQERAPNQVQQSLRAEVRRLCVVGTNSHVNMFVETLKMSPIAAAKLLVLLMGEPRVADPQRYHLPLYTVLPNREMICTYQPVELGDDVKETDDLFIPIWKNIAPNKSAAEPLPLWHREFRRNLPSDPLLHTDVYEVKVKVLYLPDILNLKVVSILSMVWNNWDNMKVFSEIPIRAIIAGFWRRYADEWRFGMFWATLLLMAIIALGLRITDPFGNEVVPELFIRSLIVANLFFEGANLTYGFALCRRRAEVPHRTYLYFVSFTVVNWCALLILALTEYPIKTPRAKVLAAGNILLRCCWIVLEFRVVPVVGPLIIAVLQSFAPMIGMFAFMGMMFVTFAFTFLTMKDDNRSITYVLLNLYQALFLTDSDGAESISGMDIGHQQTLDFGAEMYTGGGNSWLLTATTACMLFATSSFSLVLLNLTIGMYTKFYEMQEPLARLGFQQCRARISVMFMLRPALPASFLAKIGAAGYTASAARWAVSILALPFFLLSLLVVFVLEPAYHAYDAHDHMHTSILAGFCLSISLLILQSALLISNSDLDQRHRFLWVSYRSDYSDNLYINQDVELTQLKSELRDAERRQSAEINRQSQEIARLSKDVKDLSQQLKKAHDLLQSADRDRSCIPQ</sequence>
<reference evidence="5 6" key="2">
    <citation type="submission" date="2024-05" db="EMBL/GenBank/DDBJ databases">
        <authorList>
            <person name="Chen Y."/>
            <person name="Shah S."/>
            <person name="Dougan E. K."/>
            <person name="Thang M."/>
            <person name="Chan C."/>
        </authorList>
    </citation>
    <scope>NUCLEOTIDE SEQUENCE [LARGE SCALE GENOMIC DNA]</scope>
</reference>
<feature type="transmembrane region" description="Helical" evidence="3">
    <location>
        <begin position="678"/>
        <end position="698"/>
    </location>
</feature>
<dbReference type="AlphaFoldDB" id="A0A9P1M319"/>
<keyword evidence="3" id="KW-0812">Transmembrane</keyword>
<comment type="caution">
    <text evidence="4">The sequence shown here is derived from an EMBL/GenBank/DDBJ whole genome shotgun (WGS) entry which is preliminary data.</text>
</comment>
<dbReference type="InterPro" id="IPR036770">
    <property type="entry name" value="Ankyrin_rpt-contain_sf"/>
</dbReference>
<proteinExistence type="predicted"/>
<feature type="region of interest" description="Disordered" evidence="2">
    <location>
        <begin position="1"/>
        <end position="50"/>
    </location>
</feature>
<keyword evidence="1" id="KW-0175">Coiled coil</keyword>
<protein>
    <submittedName>
        <fullName evidence="5">Ion transport domain-containing protein</fullName>
    </submittedName>
</protein>
<evidence type="ECO:0000256" key="3">
    <source>
        <dbReference type="SAM" id="Phobius"/>
    </source>
</evidence>
<keyword evidence="3" id="KW-1133">Transmembrane helix</keyword>
<feature type="coiled-coil region" evidence="1">
    <location>
        <begin position="913"/>
        <end position="972"/>
    </location>
</feature>
<dbReference type="EMBL" id="CAMXCT010006768">
    <property type="protein sequence ID" value="CAI4019731.1"/>
    <property type="molecule type" value="Genomic_DNA"/>
</dbReference>
<evidence type="ECO:0000313" key="5">
    <source>
        <dbReference type="EMBL" id="CAL4807043.1"/>
    </source>
</evidence>
<dbReference type="Gene3D" id="1.25.40.20">
    <property type="entry name" value="Ankyrin repeat-containing domain"/>
    <property type="match status" value="1"/>
</dbReference>
<organism evidence="4">
    <name type="scientific">Cladocopium goreaui</name>
    <dbReference type="NCBI Taxonomy" id="2562237"/>
    <lineage>
        <taxon>Eukaryota</taxon>
        <taxon>Sar</taxon>
        <taxon>Alveolata</taxon>
        <taxon>Dinophyceae</taxon>
        <taxon>Suessiales</taxon>
        <taxon>Symbiodiniaceae</taxon>
        <taxon>Cladocopium</taxon>
    </lineage>
</organism>
<gene>
    <name evidence="4" type="ORF">C1SCF055_LOCUS44213</name>
</gene>
<feature type="transmembrane region" description="Helical" evidence="3">
    <location>
        <begin position="646"/>
        <end position="671"/>
    </location>
</feature>
<feature type="transmembrane region" description="Helical" evidence="3">
    <location>
        <begin position="752"/>
        <end position="777"/>
    </location>
</feature>